<evidence type="ECO:0000256" key="15">
    <source>
        <dbReference type="ARBA" id="ARBA00049091"/>
    </source>
</evidence>
<evidence type="ECO:0000256" key="11">
    <source>
        <dbReference type="ARBA" id="ARBA00023284"/>
    </source>
</evidence>
<dbReference type="Gene3D" id="3.40.30.10">
    <property type="entry name" value="Glutaredoxin"/>
    <property type="match status" value="1"/>
</dbReference>
<dbReference type="InterPro" id="IPR000866">
    <property type="entry name" value="AhpC/TSA"/>
</dbReference>
<evidence type="ECO:0000256" key="8">
    <source>
        <dbReference type="ARBA" id="ARBA00023002"/>
    </source>
</evidence>
<keyword evidence="6" id="KW-0049">Antioxidant</keyword>
<evidence type="ECO:0000259" key="16">
    <source>
        <dbReference type="PROSITE" id="PS51352"/>
    </source>
</evidence>
<reference evidence="17" key="1">
    <citation type="submission" date="2020-05" db="EMBL/GenBank/DDBJ databases">
        <authorList>
            <person name="Chiriac C."/>
            <person name="Salcher M."/>
            <person name="Ghai R."/>
            <person name="Kavagutti S V."/>
        </authorList>
    </citation>
    <scope>NUCLEOTIDE SEQUENCE</scope>
</reference>
<evidence type="ECO:0000256" key="7">
    <source>
        <dbReference type="ARBA" id="ARBA00022946"/>
    </source>
</evidence>
<keyword evidence="9" id="KW-0793">Thylakoid</keyword>
<evidence type="ECO:0000256" key="12">
    <source>
        <dbReference type="ARBA" id="ARBA00032824"/>
    </source>
</evidence>
<name>A0A6J7K328_9ZZZZ</name>
<dbReference type="AlphaFoldDB" id="A0A6J7K328"/>
<keyword evidence="5" id="KW-0934">Plastid</keyword>
<dbReference type="SUPFAM" id="SSF52833">
    <property type="entry name" value="Thioredoxin-like"/>
    <property type="match status" value="1"/>
</dbReference>
<gene>
    <name evidence="17" type="ORF">UFOPK3733_01741</name>
</gene>
<feature type="domain" description="Thioredoxin" evidence="16">
    <location>
        <begin position="3"/>
        <end position="151"/>
    </location>
</feature>
<evidence type="ECO:0000256" key="10">
    <source>
        <dbReference type="ARBA" id="ARBA00023157"/>
    </source>
</evidence>
<dbReference type="GO" id="GO:0008379">
    <property type="term" value="F:thioredoxin peroxidase activity"/>
    <property type="evidence" value="ECO:0007669"/>
    <property type="project" value="TreeGrafter"/>
</dbReference>
<dbReference type="EMBL" id="CAFBNC010000108">
    <property type="protein sequence ID" value="CAB4948732.1"/>
    <property type="molecule type" value="Genomic_DNA"/>
</dbReference>
<evidence type="ECO:0000256" key="9">
    <source>
        <dbReference type="ARBA" id="ARBA00023078"/>
    </source>
</evidence>
<dbReference type="GO" id="GO:0009534">
    <property type="term" value="C:chloroplast thylakoid"/>
    <property type="evidence" value="ECO:0007669"/>
    <property type="project" value="UniProtKB-SubCell"/>
</dbReference>
<dbReference type="GO" id="GO:0045454">
    <property type="term" value="P:cell redox homeostasis"/>
    <property type="evidence" value="ECO:0007669"/>
    <property type="project" value="TreeGrafter"/>
</dbReference>
<dbReference type="GO" id="GO:0034599">
    <property type="term" value="P:cellular response to oxidative stress"/>
    <property type="evidence" value="ECO:0007669"/>
    <property type="project" value="TreeGrafter"/>
</dbReference>
<keyword evidence="8" id="KW-0560">Oxidoreductase</keyword>
<evidence type="ECO:0000313" key="17">
    <source>
        <dbReference type="EMBL" id="CAB4948732.1"/>
    </source>
</evidence>
<dbReference type="CDD" id="cd03017">
    <property type="entry name" value="PRX_BCP"/>
    <property type="match status" value="1"/>
</dbReference>
<dbReference type="Pfam" id="PF00578">
    <property type="entry name" value="AhpC-TSA"/>
    <property type="match status" value="1"/>
</dbReference>
<proteinExistence type="inferred from homology"/>
<evidence type="ECO:0000256" key="5">
    <source>
        <dbReference type="ARBA" id="ARBA00022640"/>
    </source>
</evidence>
<keyword evidence="11" id="KW-0676">Redox-active center</keyword>
<evidence type="ECO:0000256" key="4">
    <source>
        <dbReference type="ARBA" id="ARBA00022559"/>
    </source>
</evidence>
<evidence type="ECO:0000256" key="1">
    <source>
        <dbReference type="ARBA" id="ARBA00011245"/>
    </source>
</evidence>
<keyword evidence="3" id="KW-0150">Chloroplast</keyword>
<sequence length="151" mass="16381">MTALEGKPAPDFTLQDQTGTEITLSSLRGQWAIVYFYPKDDTPGCTLESCSFRDSYEAFTDVGASVIGISSDSVASHKAFAEKYNLPFTLLADTEGSVRKEWGVGRTLGLIPGRVTYVIDPEGVVKRRFSSQFSPKKHIDEALAVISPAGV</sequence>
<evidence type="ECO:0000256" key="3">
    <source>
        <dbReference type="ARBA" id="ARBA00022528"/>
    </source>
</evidence>
<comment type="subunit">
    <text evidence="1">Monomer.</text>
</comment>
<dbReference type="FunFam" id="3.40.30.10:FF:000122">
    <property type="entry name" value="Peroxiredoxin Q chloroplastic"/>
    <property type="match status" value="1"/>
</dbReference>
<dbReference type="InterPro" id="IPR036249">
    <property type="entry name" value="Thioredoxin-like_sf"/>
</dbReference>
<keyword evidence="10" id="KW-1015">Disulfide bond</keyword>
<dbReference type="PANTHER" id="PTHR42801:SF4">
    <property type="entry name" value="AHPC_TSA FAMILY PROTEIN"/>
    <property type="match status" value="1"/>
</dbReference>
<dbReference type="PANTHER" id="PTHR42801">
    <property type="entry name" value="THIOREDOXIN-DEPENDENT PEROXIDE REDUCTASE"/>
    <property type="match status" value="1"/>
</dbReference>
<keyword evidence="7" id="KW-0809">Transit peptide</keyword>
<keyword evidence="4" id="KW-0575">Peroxidase</keyword>
<comment type="subcellular location">
    <subcellularLocation>
        <location evidence="14">Plastid</location>
        <location evidence="14">Chloroplast thylakoid</location>
    </subcellularLocation>
</comment>
<evidence type="ECO:0000256" key="14">
    <source>
        <dbReference type="ARBA" id="ARBA00046272"/>
    </source>
</evidence>
<dbReference type="InterPro" id="IPR050924">
    <property type="entry name" value="Peroxiredoxin_BCP/PrxQ"/>
</dbReference>
<accession>A0A6J7K328</accession>
<evidence type="ECO:0000256" key="13">
    <source>
        <dbReference type="ARBA" id="ARBA00038489"/>
    </source>
</evidence>
<organism evidence="17">
    <name type="scientific">freshwater metagenome</name>
    <dbReference type="NCBI Taxonomy" id="449393"/>
    <lineage>
        <taxon>unclassified sequences</taxon>
        <taxon>metagenomes</taxon>
        <taxon>ecological metagenomes</taxon>
    </lineage>
</organism>
<dbReference type="EC" id="1.11.1.24" evidence="2"/>
<dbReference type="PIRSF" id="PIRSF000239">
    <property type="entry name" value="AHPC"/>
    <property type="match status" value="1"/>
</dbReference>
<evidence type="ECO:0000256" key="2">
    <source>
        <dbReference type="ARBA" id="ARBA00013017"/>
    </source>
</evidence>
<comment type="similarity">
    <text evidence="13">Belongs to the peroxiredoxin family. BCP/PrxQ subfamily.</text>
</comment>
<protein>
    <recommendedName>
        <fullName evidence="2">thioredoxin-dependent peroxiredoxin</fullName>
        <ecNumber evidence="2">1.11.1.24</ecNumber>
    </recommendedName>
    <alternativeName>
        <fullName evidence="12">Thioredoxin peroxidase</fullName>
    </alternativeName>
</protein>
<evidence type="ECO:0000256" key="6">
    <source>
        <dbReference type="ARBA" id="ARBA00022862"/>
    </source>
</evidence>
<dbReference type="InterPro" id="IPR013766">
    <property type="entry name" value="Thioredoxin_domain"/>
</dbReference>
<comment type="catalytic activity">
    <reaction evidence="15">
        <text>a hydroperoxide + [thioredoxin]-dithiol = an alcohol + [thioredoxin]-disulfide + H2O</text>
        <dbReference type="Rhea" id="RHEA:62620"/>
        <dbReference type="Rhea" id="RHEA-COMP:10698"/>
        <dbReference type="Rhea" id="RHEA-COMP:10700"/>
        <dbReference type="ChEBI" id="CHEBI:15377"/>
        <dbReference type="ChEBI" id="CHEBI:29950"/>
        <dbReference type="ChEBI" id="CHEBI:30879"/>
        <dbReference type="ChEBI" id="CHEBI:35924"/>
        <dbReference type="ChEBI" id="CHEBI:50058"/>
        <dbReference type="EC" id="1.11.1.24"/>
    </reaction>
</comment>
<dbReference type="InterPro" id="IPR024706">
    <property type="entry name" value="Peroxiredoxin_AhpC-typ"/>
</dbReference>
<dbReference type="PROSITE" id="PS51352">
    <property type="entry name" value="THIOREDOXIN_2"/>
    <property type="match status" value="1"/>
</dbReference>